<dbReference type="Gene3D" id="1.25.40.10">
    <property type="entry name" value="Tetratricopeptide repeat domain"/>
    <property type="match status" value="1"/>
</dbReference>
<dbReference type="GO" id="GO:0008170">
    <property type="term" value="F:N-methyltransferase activity"/>
    <property type="evidence" value="ECO:0007669"/>
    <property type="project" value="UniProtKB-ARBA"/>
</dbReference>
<dbReference type="InterPro" id="IPR046341">
    <property type="entry name" value="SET_dom_sf"/>
</dbReference>
<dbReference type="CDD" id="cd10536">
    <property type="entry name" value="SET_SMYD4"/>
    <property type="match status" value="1"/>
</dbReference>
<dbReference type="InterPro" id="IPR001214">
    <property type="entry name" value="SET_dom"/>
</dbReference>
<dbReference type="InterPro" id="IPR006876">
    <property type="entry name" value="LMBR1-like_membr_prot"/>
</dbReference>
<dbReference type="PROSITE" id="PS50280">
    <property type="entry name" value="SET"/>
    <property type="match status" value="1"/>
</dbReference>
<gene>
    <name evidence="4" type="ORF">CLODIP_2_CD08738</name>
</gene>
<keyword evidence="5" id="KW-1185">Reference proteome</keyword>
<evidence type="ECO:0000313" key="4">
    <source>
        <dbReference type="EMBL" id="CAB3360633.1"/>
    </source>
</evidence>
<reference evidence="4 5" key="1">
    <citation type="submission" date="2020-04" db="EMBL/GenBank/DDBJ databases">
        <authorList>
            <person name="Alioto T."/>
            <person name="Alioto T."/>
            <person name="Gomez Garrido J."/>
        </authorList>
    </citation>
    <scope>NUCLEOTIDE SEQUENCE [LARGE SCALE GENOMIC DNA]</scope>
</reference>
<evidence type="ECO:0000256" key="1">
    <source>
        <dbReference type="ARBA" id="ARBA00010487"/>
    </source>
</evidence>
<comment type="similarity">
    <text evidence="1">Belongs to the LIMR family.</text>
</comment>
<dbReference type="AlphaFoldDB" id="A0A8S1C0L3"/>
<dbReference type="EMBL" id="CADEPI010000003">
    <property type="protein sequence ID" value="CAB3360633.1"/>
    <property type="molecule type" value="Genomic_DNA"/>
</dbReference>
<dbReference type="InterPro" id="IPR008075">
    <property type="entry name" value="LIMR"/>
</dbReference>
<dbReference type="Gene3D" id="1.10.220.160">
    <property type="match status" value="1"/>
</dbReference>
<accession>A0A8S1C0L3</accession>
<feature type="transmembrane region" description="Helical" evidence="2">
    <location>
        <begin position="1030"/>
        <end position="1047"/>
    </location>
</feature>
<name>A0A8S1C0L3_9INSE</name>
<feature type="transmembrane region" description="Helical" evidence="2">
    <location>
        <begin position="637"/>
        <end position="663"/>
    </location>
</feature>
<dbReference type="Proteomes" id="UP000494165">
    <property type="component" value="Unassembled WGS sequence"/>
</dbReference>
<keyword evidence="2" id="KW-0472">Membrane</keyword>
<feature type="transmembrane region" description="Helical" evidence="2">
    <location>
        <begin position="988"/>
        <end position="1010"/>
    </location>
</feature>
<dbReference type="Gene3D" id="6.10.140.2220">
    <property type="match status" value="1"/>
</dbReference>
<sequence>MGTIKETNFENIFGAICSRLKSAGTVETTSKQFAALSTDSERYSFVEPLLNDIFQFDGFANNAEKSESISCSLREAGNDKFKKKRDLDALDLYTKSILYAPASSKALALAFGNRSAVLKSLNKYTECILDVRRALCLEFPVNSKYKLMIRLGECYKALGDFKEAVQTLTKAEKQLQLSDLNEEKRVEQRKIIASLIRECSDLGKEKLEEKKTETELPSKSYGPHSEILCASKCVDIEYSHQMGRHLTAGRDIEPGDVIIVEEPYSWILLPEFLTSHCGYCLKRCASLIPCPECVNAMFCGEGCLESANGKYHHQECQIMSNLLQLDMGKMSLLAVRILTMTSLDFLCRFLENDANPPRDPRTLGFNEQKQYNSLEFAPIYHLISNTECRSVSDLFKRSLMAACLMKCLKLESPLIGGLLLRLLQNLPCNAHEISETVLSKRENDVPMSLEIGAAAYACLSLLNHSCDPNVVRHSHGNTAVLRAIKFIAKGSEILDNYGFHFAVHPKESRQTHLRSQYLFDCACEACSQSWPLHQDLPSLPLNKNLVQNESGKLQLIEPFYRRHGAVKLTNTPWSFEEKVMEDEETTEEEQIFHNLVRDYVISFLLFLTLIGVSWCLVKRYRKRERDDILIDDEEATVYRISLWLCTFSLAVAAGAVLLLPISIVSNEVLLHYPKSYYVQWLNSSLIQGLWNNIFLFSNLSLFVLLPFAYLFTESEGFVGHRKGILSRIYETFIVLCLLAFVVLGLAFILSSIFDSDKSSLQKLINLWSYYLPFIYSCVSFMGVLLQLLCTPVGLVQLFSTASQFLVKPQFLRDLNEEYFVAKFEEECLRKQLEAYSCRTLAHSKSCDTPRRRRCVSDNEDEDVVDSVSPFTSSVFSSTILLSSSTILPQSPDDPDAGLRNGALKASLTQRLKAAEAKSCLLQKQRHGSSWKRNFLYPIAMLLLLLLTCTTVVIVVQNSVQLLVGLKELPRSNNEQVTLGLASLSKMGMFGATLEIVLIVNLVATSAVGLFSSSLMKKVRPVPGATPLSHIILHCAVLLLLSSALPLLSKILGITNLDLLGEFGQVEWLGSLMIVLSYNLLFVLSVSTCLATKFTATVREELFTRLKGFAVSLVSNDTSCPTWPNSPIQATTGAAASPSTNAKVE</sequence>
<dbReference type="Pfam" id="PF00856">
    <property type="entry name" value="SET"/>
    <property type="match status" value="1"/>
</dbReference>
<dbReference type="PRINTS" id="PR01692">
    <property type="entry name" value="LIPOCALINIMR"/>
</dbReference>
<evidence type="ECO:0000313" key="5">
    <source>
        <dbReference type="Proteomes" id="UP000494165"/>
    </source>
</evidence>
<keyword evidence="2" id="KW-1133">Transmembrane helix</keyword>
<comment type="caution">
    <text evidence="4">The sequence shown here is derived from an EMBL/GenBank/DDBJ whole genome shotgun (WGS) entry which is preliminary data.</text>
</comment>
<protein>
    <recommendedName>
        <fullName evidence="3">SET domain-containing protein</fullName>
    </recommendedName>
</protein>
<dbReference type="InterPro" id="IPR044421">
    <property type="entry name" value="SMYD4_SET"/>
</dbReference>
<organism evidence="4 5">
    <name type="scientific">Cloeon dipterum</name>
    <dbReference type="NCBI Taxonomy" id="197152"/>
    <lineage>
        <taxon>Eukaryota</taxon>
        <taxon>Metazoa</taxon>
        <taxon>Ecdysozoa</taxon>
        <taxon>Arthropoda</taxon>
        <taxon>Hexapoda</taxon>
        <taxon>Insecta</taxon>
        <taxon>Pterygota</taxon>
        <taxon>Palaeoptera</taxon>
        <taxon>Ephemeroptera</taxon>
        <taxon>Pisciforma</taxon>
        <taxon>Baetidae</taxon>
        <taxon>Cloeon</taxon>
    </lineage>
</organism>
<dbReference type="PANTHER" id="PTHR12625:SF0">
    <property type="entry name" value="PROTEIN LILIPOD"/>
    <property type="match status" value="1"/>
</dbReference>
<feature type="transmembrane region" description="Helical" evidence="2">
    <location>
        <begin position="773"/>
        <end position="798"/>
    </location>
</feature>
<proteinExistence type="inferred from homology"/>
<dbReference type="Pfam" id="PF04791">
    <property type="entry name" value="LMBR1"/>
    <property type="match status" value="1"/>
</dbReference>
<feature type="transmembrane region" description="Helical" evidence="2">
    <location>
        <begin position="1067"/>
        <end position="1090"/>
    </location>
</feature>
<dbReference type="GO" id="GO:0005886">
    <property type="term" value="C:plasma membrane"/>
    <property type="evidence" value="ECO:0007669"/>
    <property type="project" value="TreeGrafter"/>
</dbReference>
<feature type="transmembrane region" description="Helical" evidence="2">
    <location>
        <begin position="732"/>
        <end position="753"/>
    </location>
</feature>
<dbReference type="GO" id="GO:0008757">
    <property type="term" value="F:S-adenosylmethionine-dependent methyltransferase activity"/>
    <property type="evidence" value="ECO:0007669"/>
    <property type="project" value="UniProtKB-ARBA"/>
</dbReference>
<keyword evidence="2" id="KW-0812">Transmembrane</keyword>
<feature type="transmembrane region" description="Helical" evidence="2">
    <location>
        <begin position="934"/>
        <end position="955"/>
    </location>
</feature>
<dbReference type="SUPFAM" id="SSF82199">
    <property type="entry name" value="SET domain"/>
    <property type="match status" value="1"/>
</dbReference>
<dbReference type="GO" id="GO:0007165">
    <property type="term" value="P:signal transduction"/>
    <property type="evidence" value="ECO:0007669"/>
    <property type="project" value="TreeGrafter"/>
</dbReference>
<dbReference type="OrthoDB" id="5945798at2759"/>
<dbReference type="InterPro" id="IPR011990">
    <property type="entry name" value="TPR-like_helical_dom_sf"/>
</dbReference>
<evidence type="ECO:0000256" key="2">
    <source>
        <dbReference type="SAM" id="Phobius"/>
    </source>
</evidence>
<dbReference type="SUPFAM" id="SSF144232">
    <property type="entry name" value="HIT/MYND zinc finger-like"/>
    <property type="match status" value="1"/>
</dbReference>
<feature type="transmembrane region" description="Helical" evidence="2">
    <location>
        <begin position="599"/>
        <end position="617"/>
    </location>
</feature>
<dbReference type="PANTHER" id="PTHR12625">
    <property type="entry name" value="LIPOCALIN-1 INTERACTING MEMBRANE RECEPTOR LIMR"/>
    <property type="match status" value="1"/>
</dbReference>
<feature type="transmembrane region" description="Helical" evidence="2">
    <location>
        <begin position="689"/>
        <end position="711"/>
    </location>
</feature>
<evidence type="ECO:0000259" key="3">
    <source>
        <dbReference type="PROSITE" id="PS50280"/>
    </source>
</evidence>
<dbReference type="SUPFAM" id="SSF48452">
    <property type="entry name" value="TPR-like"/>
    <property type="match status" value="1"/>
</dbReference>
<feature type="domain" description="SET" evidence="3">
    <location>
        <begin position="232"/>
        <end position="498"/>
    </location>
</feature>
<dbReference type="Gene3D" id="2.170.270.10">
    <property type="entry name" value="SET domain"/>
    <property type="match status" value="1"/>
</dbReference>
<dbReference type="GO" id="GO:0008276">
    <property type="term" value="F:protein methyltransferase activity"/>
    <property type="evidence" value="ECO:0007669"/>
    <property type="project" value="UniProtKB-ARBA"/>
</dbReference>
<dbReference type="GO" id="GO:0004888">
    <property type="term" value="F:transmembrane signaling receptor activity"/>
    <property type="evidence" value="ECO:0007669"/>
    <property type="project" value="TreeGrafter"/>
</dbReference>